<gene>
    <name evidence="2" type="ORF">CR513_51550</name>
</gene>
<dbReference type="AlphaFoldDB" id="A0A371ETT4"/>
<keyword evidence="3" id="KW-1185">Reference proteome</keyword>
<feature type="region of interest" description="Disordered" evidence="1">
    <location>
        <begin position="1"/>
        <end position="39"/>
    </location>
</feature>
<name>A0A371ETT4_MUCPR</name>
<evidence type="ECO:0000256" key="1">
    <source>
        <dbReference type="SAM" id="MobiDB-lite"/>
    </source>
</evidence>
<reference evidence="2" key="1">
    <citation type="submission" date="2018-05" db="EMBL/GenBank/DDBJ databases">
        <title>Draft genome of Mucuna pruriens seed.</title>
        <authorList>
            <person name="Nnadi N.E."/>
            <person name="Vos R."/>
            <person name="Hasami M.H."/>
            <person name="Devisetty U.K."/>
            <person name="Aguiy J.C."/>
        </authorList>
    </citation>
    <scope>NUCLEOTIDE SEQUENCE [LARGE SCALE GENOMIC DNA]</scope>
    <source>
        <strain evidence="2">JCA_2017</strain>
    </source>
</reference>
<organism evidence="2 3">
    <name type="scientific">Mucuna pruriens</name>
    <name type="common">Velvet bean</name>
    <name type="synonym">Dolichos pruriens</name>
    <dbReference type="NCBI Taxonomy" id="157652"/>
    <lineage>
        <taxon>Eukaryota</taxon>
        <taxon>Viridiplantae</taxon>
        <taxon>Streptophyta</taxon>
        <taxon>Embryophyta</taxon>
        <taxon>Tracheophyta</taxon>
        <taxon>Spermatophyta</taxon>
        <taxon>Magnoliopsida</taxon>
        <taxon>eudicotyledons</taxon>
        <taxon>Gunneridae</taxon>
        <taxon>Pentapetalae</taxon>
        <taxon>rosids</taxon>
        <taxon>fabids</taxon>
        <taxon>Fabales</taxon>
        <taxon>Fabaceae</taxon>
        <taxon>Papilionoideae</taxon>
        <taxon>50 kb inversion clade</taxon>
        <taxon>NPAAA clade</taxon>
        <taxon>indigoferoid/millettioid clade</taxon>
        <taxon>Phaseoleae</taxon>
        <taxon>Mucuna</taxon>
    </lineage>
</organism>
<comment type="caution">
    <text evidence="2">The sequence shown here is derived from an EMBL/GenBank/DDBJ whole genome shotgun (WGS) entry which is preliminary data.</text>
</comment>
<dbReference type="Proteomes" id="UP000257109">
    <property type="component" value="Unassembled WGS sequence"/>
</dbReference>
<feature type="non-terminal residue" evidence="2">
    <location>
        <position position="1"/>
    </location>
</feature>
<protein>
    <submittedName>
        <fullName evidence="2">Uncharacterized protein</fullName>
    </submittedName>
</protein>
<proteinExistence type="predicted"/>
<accession>A0A371ETT4</accession>
<evidence type="ECO:0000313" key="2">
    <source>
        <dbReference type="EMBL" id="RDX69349.1"/>
    </source>
</evidence>
<sequence length="87" mass="10234">MDSGSGMSWADQWDNNPDPLPEPEKDKKKSKDGSSKSKFGKTVMSFKWVKELRKKTTKGKEKIKVERQENKYRGEFKLLDRNRIKNK</sequence>
<evidence type="ECO:0000313" key="3">
    <source>
        <dbReference type="Proteomes" id="UP000257109"/>
    </source>
</evidence>
<dbReference type="EMBL" id="QJKJ01012145">
    <property type="protein sequence ID" value="RDX69349.1"/>
    <property type="molecule type" value="Genomic_DNA"/>
</dbReference>
<feature type="compositionally biased region" description="Basic and acidic residues" evidence="1">
    <location>
        <begin position="22"/>
        <end position="35"/>
    </location>
</feature>